<protein>
    <submittedName>
        <fullName evidence="1">Uncharacterized protein</fullName>
    </submittedName>
</protein>
<dbReference type="EMBL" id="JBHIRY010000012">
    <property type="protein sequence ID" value="MFB5761492.1"/>
    <property type="molecule type" value="Genomic_DNA"/>
</dbReference>
<dbReference type="RefSeq" id="WP_375520629.1">
    <property type="nucleotide sequence ID" value="NZ_JBHIRY010000012.1"/>
</dbReference>
<reference evidence="1 2" key="1">
    <citation type="submission" date="2024-09" db="EMBL/GenBank/DDBJ databases">
        <title>Paenibacillus zeirhizospherea sp. nov., isolated from surface of the maize (Zea mays) roots in a horticulture field, Hungary.</title>
        <authorList>
            <person name="Marton D."/>
            <person name="Farkas M."/>
            <person name="Bedics A."/>
            <person name="Toth E."/>
            <person name="Tancsics A."/>
            <person name="Boka K."/>
            <person name="Marati G."/>
            <person name="Kriszt B."/>
            <person name="Cserhati M."/>
        </authorList>
    </citation>
    <scope>NUCLEOTIDE SEQUENCE [LARGE SCALE GENOMIC DNA]</scope>
    <source>
        <strain evidence="1 2">JCM 18446</strain>
    </source>
</reference>
<keyword evidence="2" id="KW-1185">Reference proteome</keyword>
<gene>
    <name evidence="1" type="ORF">ACE5LO_13925</name>
</gene>
<evidence type="ECO:0000313" key="2">
    <source>
        <dbReference type="Proteomes" id="UP001580430"/>
    </source>
</evidence>
<organism evidence="1 2">
    <name type="scientific">Paenibacillus medicaginis</name>
    <dbReference type="NCBI Taxonomy" id="1470560"/>
    <lineage>
        <taxon>Bacteria</taxon>
        <taxon>Bacillati</taxon>
        <taxon>Bacillota</taxon>
        <taxon>Bacilli</taxon>
        <taxon>Bacillales</taxon>
        <taxon>Paenibacillaceae</taxon>
        <taxon>Paenibacillus</taxon>
    </lineage>
</organism>
<evidence type="ECO:0000313" key="1">
    <source>
        <dbReference type="EMBL" id="MFB5761492.1"/>
    </source>
</evidence>
<dbReference type="Proteomes" id="UP001580430">
    <property type="component" value="Unassembled WGS sequence"/>
</dbReference>
<name>A0ABV5C1U5_9BACL</name>
<proteinExistence type="predicted"/>
<accession>A0ABV5C1U5</accession>
<comment type="caution">
    <text evidence="1">The sequence shown here is derived from an EMBL/GenBank/DDBJ whole genome shotgun (WGS) entry which is preliminary data.</text>
</comment>
<sequence length="202" mass="23431">MNLLNQWAQFKKKCLQVFERLQWWKKDEQAEVPVEEAEALAEQVETSPPPIQTYEPVQQPGVFVPPIQTYEPVYQPEAFVPPSQTYEPVYQPEEFVPPLQIYGPVNQPEPFVPPVQLIQPAMHPVPPAGVPFIDFGDWRELVDKLPQQYMIPDPDMNGVIRPKMANHYRDLFSAQSIDPNLMVDPEVWQQIKDALPKDYKIR</sequence>